<comment type="caution">
    <text evidence="2">The sequence shown here is derived from an EMBL/GenBank/DDBJ whole genome shotgun (WGS) entry which is preliminary data.</text>
</comment>
<dbReference type="EMBL" id="VORO01000007">
    <property type="protein sequence ID" value="TXD89464.1"/>
    <property type="molecule type" value="Genomic_DNA"/>
</dbReference>
<keyword evidence="1" id="KW-0732">Signal</keyword>
<evidence type="ECO:0000313" key="3">
    <source>
        <dbReference type="Proteomes" id="UP000321578"/>
    </source>
</evidence>
<evidence type="ECO:0000256" key="1">
    <source>
        <dbReference type="SAM" id="SignalP"/>
    </source>
</evidence>
<dbReference type="Proteomes" id="UP000321578">
    <property type="component" value="Unassembled WGS sequence"/>
</dbReference>
<organism evidence="2 3">
    <name type="scientific">Subsaximicrobium wynnwilliamsii</name>
    <dbReference type="NCBI Taxonomy" id="291179"/>
    <lineage>
        <taxon>Bacteria</taxon>
        <taxon>Pseudomonadati</taxon>
        <taxon>Bacteroidota</taxon>
        <taxon>Flavobacteriia</taxon>
        <taxon>Flavobacteriales</taxon>
        <taxon>Flavobacteriaceae</taxon>
        <taxon>Subsaximicrobium</taxon>
    </lineage>
</organism>
<evidence type="ECO:0000313" key="2">
    <source>
        <dbReference type="EMBL" id="TXD89464.1"/>
    </source>
</evidence>
<feature type="signal peptide" evidence="1">
    <location>
        <begin position="1"/>
        <end position="22"/>
    </location>
</feature>
<accession>A0A5C6ZJH5</accession>
<keyword evidence="3" id="KW-1185">Reference proteome</keyword>
<proteinExistence type="predicted"/>
<name>A0A5C6ZJH5_9FLAO</name>
<evidence type="ECO:0008006" key="4">
    <source>
        <dbReference type="Google" id="ProtNLM"/>
    </source>
</evidence>
<dbReference type="AlphaFoldDB" id="A0A5C6ZJH5"/>
<dbReference type="OrthoDB" id="1177971at2"/>
<protein>
    <recommendedName>
        <fullName evidence="4">DUF4252 domain-containing protein</fullName>
    </recommendedName>
</protein>
<dbReference type="PROSITE" id="PS51257">
    <property type="entry name" value="PROKAR_LIPOPROTEIN"/>
    <property type="match status" value="1"/>
</dbReference>
<gene>
    <name evidence="2" type="ORF">ESY86_08775</name>
</gene>
<dbReference type="RefSeq" id="WP_147086217.1">
    <property type="nucleotide sequence ID" value="NZ_VORM01000006.1"/>
</dbReference>
<feature type="chain" id="PRO_5022727813" description="DUF4252 domain-containing protein" evidence="1">
    <location>
        <begin position="23"/>
        <end position="205"/>
    </location>
</feature>
<sequence length="205" mass="23090">MKNMLRLTLVAMLLIACKDANQAKTMEGAVNEAIGNNEDVNQKYDHLLKELNKITPLTNAQLLKAFPEKLGNLSLDASGKGSNETRITSSETVVGSFGDNKVRMEILDAAGKNAYGAIIPLKMLQLNKVTSESNNTIRYSKKERNALLIFGTDRDEDTKADYQSELRLLYDNRFYITLEGKQMQVDELWGAINMDDLTRFKDYNQ</sequence>
<reference evidence="2 3" key="1">
    <citation type="submission" date="2019-08" db="EMBL/GenBank/DDBJ databases">
        <title>Genomes of Subsaximicrobium wynnwilliamsii strains.</title>
        <authorList>
            <person name="Bowman J.P."/>
        </authorList>
    </citation>
    <scope>NUCLEOTIDE SEQUENCE [LARGE SCALE GENOMIC DNA]</scope>
    <source>
        <strain evidence="2 3">2-80-2</strain>
    </source>
</reference>